<dbReference type="Proteomes" id="UP001501581">
    <property type="component" value="Unassembled WGS sequence"/>
</dbReference>
<evidence type="ECO:0000313" key="2">
    <source>
        <dbReference type="Proteomes" id="UP001501581"/>
    </source>
</evidence>
<keyword evidence="2" id="KW-1185">Reference proteome</keyword>
<accession>A0ABP4EAM5</accession>
<evidence type="ECO:0000313" key="1">
    <source>
        <dbReference type="EMBL" id="GAA1096787.1"/>
    </source>
</evidence>
<comment type="caution">
    <text evidence="1">The sequence shown here is derived from an EMBL/GenBank/DDBJ whole genome shotgun (WGS) entry which is preliminary data.</text>
</comment>
<sequence length="339" mass="37199">MQHLVARGELRSLARGVVDETSVERLQAVRRGSHARAWAESTAWAAVALLSGGEAGWLGESQRSRIRGRLRRLGADELVERTRGRAGVSRYVAHRSATERLRGDVVDTSSVATRLGLAATNAIDGYLATKALKEVVARHGLMRDCTGNVTLRATSVDLEVVRDLISASDVLAALDLAESLDVRERRAGTNARWRRSVVDRRTIDVATPAGGWGAPWPNVAEIEAVLSHDKWTTARGVCRRRRCAHQPDSRDPERRPRGTVPLLAVIDDPYTEGENFVGSDRPRLPALVRARPDTATQRQTVPTNSRFDCWTALRVLNPGSDVGASLAADRRTYRARSGR</sequence>
<dbReference type="EMBL" id="BAAALG010000003">
    <property type="protein sequence ID" value="GAA1096787.1"/>
    <property type="molecule type" value="Genomic_DNA"/>
</dbReference>
<organism evidence="1 2">
    <name type="scientific">Nocardioides dubius</name>
    <dbReference type="NCBI Taxonomy" id="317019"/>
    <lineage>
        <taxon>Bacteria</taxon>
        <taxon>Bacillati</taxon>
        <taxon>Actinomycetota</taxon>
        <taxon>Actinomycetes</taxon>
        <taxon>Propionibacteriales</taxon>
        <taxon>Nocardioidaceae</taxon>
        <taxon>Nocardioides</taxon>
    </lineage>
</organism>
<proteinExistence type="predicted"/>
<name>A0ABP4EAM5_9ACTN</name>
<evidence type="ECO:0008006" key="3">
    <source>
        <dbReference type="Google" id="ProtNLM"/>
    </source>
</evidence>
<gene>
    <name evidence="1" type="ORF">GCM10009668_11940</name>
</gene>
<dbReference type="RefSeq" id="WP_343992335.1">
    <property type="nucleotide sequence ID" value="NZ_BAAALG010000003.1"/>
</dbReference>
<protein>
    <recommendedName>
        <fullName evidence="3">DUF222 domain-containing protein</fullName>
    </recommendedName>
</protein>
<reference evidence="2" key="1">
    <citation type="journal article" date="2019" name="Int. J. Syst. Evol. Microbiol.">
        <title>The Global Catalogue of Microorganisms (GCM) 10K type strain sequencing project: providing services to taxonomists for standard genome sequencing and annotation.</title>
        <authorList>
            <consortium name="The Broad Institute Genomics Platform"/>
            <consortium name="The Broad Institute Genome Sequencing Center for Infectious Disease"/>
            <person name="Wu L."/>
            <person name="Ma J."/>
        </authorList>
    </citation>
    <scope>NUCLEOTIDE SEQUENCE [LARGE SCALE GENOMIC DNA]</scope>
    <source>
        <strain evidence="2">JCM 13008</strain>
    </source>
</reference>